<dbReference type="RefSeq" id="WP_309906021.1">
    <property type="nucleotide sequence ID" value="NZ_JAVDRF010000012.1"/>
</dbReference>
<organism evidence="1 2">
    <name type="scientific">Variovorax soli</name>
    <dbReference type="NCBI Taxonomy" id="376815"/>
    <lineage>
        <taxon>Bacteria</taxon>
        <taxon>Pseudomonadati</taxon>
        <taxon>Pseudomonadota</taxon>
        <taxon>Betaproteobacteria</taxon>
        <taxon>Burkholderiales</taxon>
        <taxon>Comamonadaceae</taxon>
        <taxon>Variovorax</taxon>
    </lineage>
</organism>
<gene>
    <name evidence="1" type="ORF">J2739_004640</name>
</gene>
<evidence type="ECO:0000313" key="1">
    <source>
        <dbReference type="EMBL" id="MDR6538847.1"/>
    </source>
</evidence>
<reference evidence="1 2" key="1">
    <citation type="submission" date="2023-07" db="EMBL/GenBank/DDBJ databases">
        <title>Sorghum-associated microbial communities from plants grown in Nebraska, USA.</title>
        <authorList>
            <person name="Schachtman D."/>
        </authorList>
    </citation>
    <scope>NUCLEOTIDE SEQUENCE [LARGE SCALE GENOMIC DNA]</scope>
    <source>
        <strain evidence="1 2">DS1781</strain>
    </source>
</reference>
<dbReference type="Proteomes" id="UP001184230">
    <property type="component" value="Unassembled WGS sequence"/>
</dbReference>
<proteinExistence type="predicted"/>
<sequence length="76" mass="8630">MTYRPTLAANDADLIHCSTRTLLSTNATSDGKGAQVKLRVTRLDLRWEDGDVVARFSAQETNVVPTRRMTRPRDRR</sequence>
<dbReference type="EMBL" id="JAVDRF010000012">
    <property type="protein sequence ID" value="MDR6538847.1"/>
    <property type="molecule type" value="Genomic_DNA"/>
</dbReference>
<name>A0ABU1NK63_9BURK</name>
<comment type="caution">
    <text evidence="1">The sequence shown here is derived from an EMBL/GenBank/DDBJ whole genome shotgun (WGS) entry which is preliminary data.</text>
</comment>
<keyword evidence="2" id="KW-1185">Reference proteome</keyword>
<protein>
    <submittedName>
        <fullName evidence="1">Uncharacterized protein</fullName>
    </submittedName>
</protein>
<accession>A0ABU1NK63</accession>
<evidence type="ECO:0000313" key="2">
    <source>
        <dbReference type="Proteomes" id="UP001184230"/>
    </source>
</evidence>